<name>A0A939G180_9HYPH</name>
<reference evidence="2" key="1">
    <citation type="submission" date="2021-03" db="EMBL/GenBank/DDBJ databases">
        <title>Whole genome sequence of Jiella sp. CQZ9-1.</title>
        <authorList>
            <person name="Tuo L."/>
        </authorList>
    </citation>
    <scope>NUCLEOTIDE SEQUENCE</scope>
    <source>
        <strain evidence="2">CQZ9-1</strain>
    </source>
</reference>
<dbReference type="InterPro" id="IPR021830">
    <property type="entry name" value="DUF3422"/>
</dbReference>
<dbReference type="Proteomes" id="UP000664122">
    <property type="component" value="Unassembled WGS sequence"/>
</dbReference>
<sequence>MTATTFGQQALARFDHDSRRAEVLGELHARPFPLIELPKTLVVLAFMNEDHGARDHEVLTKMSVKRGVPPPARDARTHSFAFGHGRLRWERHTEFCTYCWEGPVPERFGEPVAGHPFGADFEAPGPLIAGVHLEIRPNDPAGQAALASFDRTSFCYSVMESGLAHAATDFRQDGDGLTRILVLDEGLPPARAGALAMRLVEIEIYRTLALLGLPLAHAVGPQVQALEGRLVQITEEMKGEPGDSRGLLKEITLAAAEVEASAASVLYRFGASRAYDEIVRERLAGVGEQALAGQESWSAFLKRRMAPAMRTCRAVEERQANLSEKLARAANLLRTRIDVELEHQNRDLLASMNRRAQLQLRLQQTVEGLSVAAIGYYVVGLFGYVAKGLEHEGLPVSATLLTAAFVPFALVLVWMVVERIRRHHGRPAGDDEH</sequence>
<organism evidence="2 3">
    <name type="scientific">Jiella flava</name>
    <dbReference type="NCBI Taxonomy" id="2816857"/>
    <lineage>
        <taxon>Bacteria</taxon>
        <taxon>Pseudomonadati</taxon>
        <taxon>Pseudomonadota</taxon>
        <taxon>Alphaproteobacteria</taxon>
        <taxon>Hyphomicrobiales</taxon>
        <taxon>Aurantimonadaceae</taxon>
        <taxon>Jiella</taxon>
    </lineage>
</organism>
<keyword evidence="1" id="KW-1133">Transmembrane helix</keyword>
<evidence type="ECO:0000313" key="3">
    <source>
        <dbReference type="Proteomes" id="UP000664122"/>
    </source>
</evidence>
<feature type="transmembrane region" description="Helical" evidence="1">
    <location>
        <begin position="398"/>
        <end position="417"/>
    </location>
</feature>
<keyword evidence="1" id="KW-0472">Membrane</keyword>
<comment type="caution">
    <text evidence="2">The sequence shown here is derived from an EMBL/GenBank/DDBJ whole genome shotgun (WGS) entry which is preliminary data.</text>
</comment>
<dbReference type="EMBL" id="JAFMPP010000014">
    <property type="protein sequence ID" value="MBO0663926.1"/>
    <property type="molecule type" value="Genomic_DNA"/>
</dbReference>
<evidence type="ECO:0000256" key="1">
    <source>
        <dbReference type="SAM" id="Phobius"/>
    </source>
</evidence>
<keyword evidence="1" id="KW-0812">Transmembrane</keyword>
<gene>
    <name evidence="2" type="ORF">J1C48_15205</name>
</gene>
<dbReference type="RefSeq" id="WP_207258842.1">
    <property type="nucleotide sequence ID" value="NZ_JAFMPP010000014.1"/>
</dbReference>
<protein>
    <submittedName>
        <fullName evidence="2">DUF3422 domain-containing protein</fullName>
    </submittedName>
</protein>
<feature type="transmembrane region" description="Helical" evidence="1">
    <location>
        <begin position="365"/>
        <end position="386"/>
    </location>
</feature>
<evidence type="ECO:0000313" key="2">
    <source>
        <dbReference type="EMBL" id="MBO0663926.1"/>
    </source>
</evidence>
<proteinExistence type="predicted"/>
<accession>A0A939G180</accession>
<keyword evidence="3" id="KW-1185">Reference proteome</keyword>
<dbReference type="Pfam" id="PF11902">
    <property type="entry name" value="DUF3422"/>
    <property type="match status" value="1"/>
</dbReference>
<dbReference type="AlphaFoldDB" id="A0A939G180"/>